<evidence type="ECO:0000313" key="1">
    <source>
        <dbReference type="EMBL" id="KZT30237.1"/>
    </source>
</evidence>
<sequence length="124" mass="14209">MNPDVDSTAIWVQQKFNVPDSGRWRSETSFEIPYSQAQASSSSSAPALLVFECTPIADVEDDLERKYRVLDDYARFRDVLESLPEARYYSTSVVFVIWAEEDQQAMYNDMFETVSFLPCILAPC</sequence>
<protein>
    <submittedName>
        <fullName evidence="1">Uncharacterized protein</fullName>
    </submittedName>
</protein>
<dbReference type="Proteomes" id="UP000076761">
    <property type="component" value="Unassembled WGS sequence"/>
</dbReference>
<dbReference type="STRING" id="1314782.A0A165VV09"/>
<dbReference type="AlphaFoldDB" id="A0A165VV09"/>
<name>A0A165VV09_9AGAM</name>
<dbReference type="OrthoDB" id="264795at2759"/>
<proteinExistence type="predicted"/>
<gene>
    <name evidence="1" type="ORF">NEOLEDRAFT_1054522</name>
</gene>
<dbReference type="EMBL" id="KV425552">
    <property type="protein sequence ID" value="KZT30237.1"/>
    <property type="molecule type" value="Genomic_DNA"/>
</dbReference>
<keyword evidence="2" id="KW-1185">Reference proteome</keyword>
<organism evidence="1 2">
    <name type="scientific">Neolentinus lepideus HHB14362 ss-1</name>
    <dbReference type="NCBI Taxonomy" id="1314782"/>
    <lineage>
        <taxon>Eukaryota</taxon>
        <taxon>Fungi</taxon>
        <taxon>Dikarya</taxon>
        <taxon>Basidiomycota</taxon>
        <taxon>Agaricomycotina</taxon>
        <taxon>Agaricomycetes</taxon>
        <taxon>Gloeophyllales</taxon>
        <taxon>Gloeophyllaceae</taxon>
        <taxon>Neolentinus</taxon>
    </lineage>
</organism>
<evidence type="ECO:0000313" key="2">
    <source>
        <dbReference type="Proteomes" id="UP000076761"/>
    </source>
</evidence>
<reference evidence="1 2" key="1">
    <citation type="journal article" date="2016" name="Mol. Biol. Evol.">
        <title>Comparative Genomics of Early-Diverging Mushroom-Forming Fungi Provides Insights into the Origins of Lignocellulose Decay Capabilities.</title>
        <authorList>
            <person name="Nagy L.G."/>
            <person name="Riley R."/>
            <person name="Tritt A."/>
            <person name="Adam C."/>
            <person name="Daum C."/>
            <person name="Floudas D."/>
            <person name="Sun H."/>
            <person name="Yadav J.S."/>
            <person name="Pangilinan J."/>
            <person name="Larsson K.H."/>
            <person name="Matsuura K."/>
            <person name="Barry K."/>
            <person name="Labutti K."/>
            <person name="Kuo R."/>
            <person name="Ohm R.A."/>
            <person name="Bhattacharya S.S."/>
            <person name="Shirouzu T."/>
            <person name="Yoshinaga Y."/>
            <person name="Martin F.M."/>
            <person name="Grigoriev I.V."/>
            <person name="Hibbett D.S."/>
        </authorList>
    </citation>
    <scope>NUCLEOTIDE SEQUENCE [LARGE SCALE GENOMIC DNA]</scope>
    <source>
        <strain evidence="1 2">HHB14362 ss-1</strain>
    </source>
</reference>
<dbReference type="InParanoid" id="A0A165VV09"/>
<accession>A0A165VV09</accession>